<dbReference type="InterPro" id="IPR029058">
    <property type="entry name" value="AB_hydrolase_fold"/>
</dbReference>
<dbReference type="AlphaFoldDB" id="A0A2J6SAU3"/>
<proteinExistence type="predicted"/>
<organism evidence="2 3">
    <name type="scientific">Hyaloscypha variabilis (strain UAMH 11265 / GT02V1 / F)</name>
    <name type="common">Meliniomyces variabilis</name>
    <dbReference type="NCBI Taxonomy" id="1149755"/>
    <lineage>
        <taxon>Eukaryota</taxon>
        <taxon>Fungi</taxon>
        <taxon>Dikarya</taxon>
        <taxon>Ascomycota</taxon>
        <taxon>Pezizomycotina</taxon>
        <taxon>Leotiomycetes</taxon>
        <taxon>Helotiales</taxon>
        <taxon>Hyaloscyphaceae</taxon>
        <taxon>Hyaloscypha</taxon>
        <taxon>Hyaloscypha variabilis</taxon>
    </lineage>
</organism>
<name>A0A2J6SAU3_HYAVF</name>
<protein>
    <submittedName>
        <fullName evidence="2">Alpha/beta-hydrolase</fullName>
    </submittedName>
</protein>
<dbReference type="PANTHER" id="PTHR45763">
    <property type="entry name" value="HYDROLASE, ALPHA/BETA FOLD FAMILY PROTEIN, EXPRESSED-RELATED"/>
    <property type="match status" value="1"/>
</dbReference>
<keyword evidence="2" id="KW-0378">Hydrolase</keyword>
<dbReference type="SUPFAM" id="SSF53474">
    <property type="entry name" value="alpha/beta-Hydrolases"/>
    <property type="match status" value="1"/>
</dbReference>
<feature type="domain" description="AB hydrolase-1" evidence="1">
    <location>
        <begin position="42"/>
        <end position="141"/>
    </location>
</feature>
<reference evidence="2 3" key="1">
    <citation type="submission" date="2016-04" db="EMBL/GenBank/DDBJ databases">
        <title>A degradative enzymes factory behind the ericoid mycorrhizal symbiosis.</title>
        <authorList>
            <consortium name="DOE Joint Genome Institute"/>
            <person name="Martino E."/>
            <person name="Morin E."/>
            <person name="Grelet G."/>
            <person name="Kuo A."/>
            <person name="Kohler A."/>
            <person name="Daghino S."/>
            <person name="Barry K."/>
            <person name="Choi C."/>
            <person name="Cichocki N."/>
            <person name="Clum A."/>
            <person name="Copeland A."/>
            <person name="Hainaut M."/>
            <person name="Haridas S."/>
            <person name="Labutti K."/>
            <person name="Lindquist E."/>
            <person name="Lipzen A."/>
            <person name="Khouja H.-R."/>
            <person name="Murat C."/>
            <person name="Ohm R."/>
            <person name="Olson A."/>
            <person name="Spatafora J."/>
            <person name="Veneault-Fourrey C."/>
            <person name="Henrissat B."/>
            <person name="Grigoriev I."/>
            <person name="Martin F."/>
            <person name="Perotto S."/>
        </authorList>
    </citation>
    <scope>NUCLEOTIDE SEQUENCE [LARGE SCALE GENOMIC DNA]</scope>
    <source>
        <strain evidence="2 3">F</strain>
    </source>
</reference>
<sequence length="310" mass="34353">MTSSPPPPRQPSPASDSLTFTLPDGRVLGYASYGAAPSPTVPTILYFHGFPGSRLEAAIIANLSLPTPFHVLAFDRPGMGLSTFQPNRRILDWPADVLALVDHLHIEKFHLVGDSGGSPYAWVCAKEIPRTRVLSTSVVSGIYPMSLGTQGMAFGAKTLLYAGLWLPQAVLMKVLDWEFGNAIKNSDKEEFEKVFMKIMSSRPESDRKCLDDLPFREVVIASTREAFKQGSRGLAWDFQLYGNWGFELDDISCENATIWHGKQDTNTPFSAAEKASKLIKGCDFKGFEEETHLSLPYHKLEDVVKSILRL</sequence>
<dbReference type="STRING" id="1149755.A0A2J6SAU3"/>
<dbReference type="Gene3D" id="3.40.50.1820">
    <property type="entry name" value="alpha/beta hydrolase"/>
    <property type="match status" value="1"/>
</dbReference>
<dbReference type="PANTHER" id="PTHR45763:SF46">
    <property type="entry name" value="AB HYDROLASE-1 DOMAIN-CONTAINING PROTEIN"/>
    <property type="match status" value="1"/>
</dbReference>
<accession>A0A2J6SAU3</accession>
<dbReference type="OrthoDB" id="294702at2759"/>
<evidence type="ECO:0000313" key="3">
    <source>
        <dbReference type="Proteomes" id="UP000235786"/>
    </source>
</evidence>
<keyword evidence="3" id="KW-1185">Reference proteome</keyword>
<dbReference type="EMBL" id="KZ613938">
    <property type="protein sequence ID" value="PMD47888.1"/>
    <property type="molecule type" value="Genomic_DNA"/>
</dbReference>
<dbReference type="Pfam" id="PF00561">
    <property type="entry name" value="Abhydrolase_1"/>
    <property type="match status" value="1"/>
</dbReference>
<evidence type="ECO:0000313" key="2">
    <source>
        <dbReference type="EMBL" id="PMD47888.1"/>
    </source>
</evidence>
<gene>
    <name evidence="2" type="ORF">L207DRAFT_506810</name>
</gene>
<dbReference type="Proteomes" id="UP000235786">
    <property type="component" value="Unassembled WGS sequence"/>
</dbReference>
<evidence type="ECO:0000259" key="1">
    <source>
        <dbReference type="Pfam" id="PF00561"/>
    </source>
</evidence>
<dbReference type="InterPro" id="IPR000073">
    <property type="entry name" value="AB_hydrolase_1"/>
</dbReference>
<dbReference type="GO" id="GO:0016787">
    <property type="term" value="F:hydrolase activity"/>
    <property type="evidence" value="ECO:0007669"/>
    <property type="project" value="UniProtKB-KW"/>
</dbReference>